<keyword evidence="27" id="KW-1185">Reference proteome</keyword>
<feature type="region of interest" description="Disordered" evidence="15">
    <location>
        <begin position="1"/>
        <end position="39"/>
    </location>
</feature>
<dbReference type="Gene3D" id="1.20.58.1120">
    <property type="match status" value="1"/>
</dbReference>
<feature type="compositionally biased region" description="Polar residues" evidence="15">
    <location>
        <begin position="17"/>
        <end position="26"/>
    </location>
</feature>
<dbReference type="GO" id="GO:0005930">
    <property type="term" value="C:axoneme"/>
    <property type="evidence" value="ECO:0007669"/>
    <property type="project" value="UniProtKB-SubCell"/>
</dbReference>
<dbReference type="Gene3D" id="1.20.140.100">
    <property type="entry name" value="Dynein heavy chain, N-terminal domain 2"/>
    <property type="match status" value="2"/>
</dbReference>
<dbReference type="Pfam" id="PF22597">
    <property type="entry name" value="DYN_lid"/>
    <property type="match status" value="1"/>
</dbReference>
<dbReference type="Pfam" id="PF12781">
    <property type="entry name" value="AAA_9"/>
    <property type="match status" value="1"/>
</dbReference>
<keyword evidence="9 14" id="KW-0175">Coiled coil</keyword>
<evidence type="ECO:0000259" key="25">
    <source>
        <dbReference type="Pfam" id="PF22597"/>
    </source>
</evidence>
<dbReference type="GO" id="GO:0005524">
    <property type="term" value="F:ATP binding"/>
    <property type="evidence" value="ECO:0007669"/>
    <property type="project" value="UniProtKB-KW"/>
</dbReference>
<dbReference type="FunFam" id="1.20.920.20:FF:000006">
    <property type="entry name" value="Dynein, axonemal, heavy chain 6"/>
    <property type="match status" value="1"/>
</dbReference>
<evidence type="ECO:0000256" key="15">
    <source>
        <dbReference type="SAM" id="MobiDB-lite"/>
    </source>
</evidence>
<dbReference type="FunFam" id="3.40.50.300:FF:002141">
    <property type="entry name" value="Dynein heavy chain"/>
    <property type="match status" value="1"/>
</dbReference>
<dbReference type="Gene3D" id="1.10.8.1220">
    <property type="match status" value="1"/>
</dbReference>
<dbReference type="FunFam" id="1.10.8.1220:FF:000001">
    <property type="entry name" value="Dynein axonemal heavy chain 5"/>
    <property type="match status" value="1"/>
</dbReference>
<dbReference type="FunFam" id="3.40.50.300:FF:000223">
    <property type="entry name" value="Dynein heavy chain 3, axonemal"/>
    <property type="match status" value="1"/>
</dbReference>
<dbReference type="GO" id="GO:0030286">
    <property type="term" value="C:dynein complex"/>
    <property type="evidence" value="ECO:0007669"/>
    <property type="project" value="UniProtKB-KW"/>
</dbReference>
<dbReference type="InterPro" id="IPR035699">
    <property type="entry name" value="AAA_6"/>
</dbReference>
<feature type="domain" description="Dynein heavy chain coiled coil stalk" evidence="19">
    <location>
        <begin position="2513"/>
        <end position="2842"/>
    </location>
</feature>
<dbReference type="InterPro" id="IPR041589">
    <property type="entry name" value="DNAH3_AAA_lid_1"/>
</dbReference>
<dbReference type="Pfam" id="PF18199">
    <property type="entry name" value="Dynein_C"/>
    <property type="match status" value="1"/>
</dbReference>
<dbReference type="InterPro" id="IPR004273">
    <property type="entry name" value="Dynein_heavy_D6_P-loop"/>
</dbReference>
<comment type="similarity">
    <text evidence="2">Belongs to the dynein heavy chain family.</text>
</comment>
<sequence length="3922" mass="450078">MAFHISEMDSDLENIDKQVSNPNLQSKKPKRKRSFVTPIENAEDTQVLLFKRQTKAQERTRKRQQPRKLEPLKLPPIGRRGLYKTSYSSLSKYTFEDREDVVKANIRDPLEIIQILRENEHLGFLYMIPAVPRSSIEYDTYNLKVVNYDNINKKDYYTISDKAVTRIHNDEDIEYIEINRWIQEYLYHRELIKIPIFSLFRKWKAFHVWKKNVRSKKINGCREALQENLFIVNYVTDNLEYFRNEAKEVVRNACRTALRAIGFTPDDCDEEDGKRFSVTGGLIELPTYVNSENMKYTQQARKRRYCRRLTCFIRLNDYLIENTMHVLTVNSVNSLLNYLTDKLKRTPSADIIQKWITEEKPEVTDKKVAAGLEKLEEDESLIPMFLTELILTVESLLFEPSLEDFLYGISGAINQFQSTVLSVPNLVPDTYFDAFTRPYINNKLEEKTCGFGPSLSSVFDDDKNFHTIIFQIKETIKAAFESAQLYAATFEKFQLFFRENESLDLEALKLQEPDVKFFSEQLEKYHRQHKDALALRPTRNVGLLLIDTKQLKEKLIPSPLRCLEVLNYMLPCQSKQKVDAIISEAQDAEYKLEFVPSTTIEYVNSLVFLDEIQERVLNYMLPCQSKQKVDAIISEAQDAEYKLEFVPSTTIEYVNSLVFLDEIQERIETLEDEGNVVIQMYKLIEQYQVPTPPEDFAVFATMKPSIVAVRNAIDKAVGDRDASIKQFCLHLGKDLEDLTNEVNDVKLQAQDPQILDINADQDKIKSQLTELQLVLDDLQKRAFQYKSYQKNFKVEVSKFEDLEVVSAEVKLKQLLWDSMSEWDQLHQDWLQSKFDSLDPESLNSQVSKYAKFVTQLEKGLPPNSVVPQLKFKVEKMKEKLPVIIDLRNPTLKARHWAAIEHTVDATLLDLETPLTLEKLSELHVFDFAQEIQDISGQASGEASLEIILKKVNMKNVYLSDQVEDSWKTTEFVVLPHRDTKDVFILGGTDDIQVLLDDSTININTIASSRYVGPLKTRVDEWQKQIALFNQTLEEWLNCQRNWLYLESIFNAPDIQRQLPAESKMFLQVDKSWKEIMRKEEWLNCQRNWLYLESIFNAPDIQRQLPAESKMFLQVDKSWKEIMRKVNRLPNALRAATQPGLLETFQNNNALLDQIQKCLEAYLESKRVIFPRFYFLSNDELLEILAQTRNPQAVQPHLRKCFDSISRLEFAIAIPVEGKIPSLEGEPEKVYTNDILAMLSPEGETVRLGKGLKARGNVEEWLGKVEEAMFTSLRRLCKAAIADYQVKPRTEWVISGHASQVSDTPYVSSSDSLFGEMPHALKEDVSMQVILTISQITWCRDLTECLETDENRLEALEAFEKVNFEVQEVDSFDWQRQLRYYWDIDVDNCVARMALSQYTYGYEYLGACPRLVITPLTDRCYLCLMGALQLDLGGAPAGPAGTGKTETTKDLAKALAIQCVVFNCSDGLDYKMMGRFFSGLAQSGAWCCFDEFNRIDIEVLSVIAQQLITIRNAKAAKLSRFMFEGREIKLVMTCAAFITMNPGYAGRTELPDNLKALFRPFSMMVPNYALIAEVILYSEGFESSKILARKMTQMYKLCSEQLSQQDHYDFGMRAVKSVLVMAGSLKRENPDLNEDVVLIRALRDSNLPKFLTDDAVLFSGIISDLFPGVQIPEHDYGILQSTIIDVMNGQNLQPETCMVKKVIQFYETMLVRHGVMLVGPTGGGKTTVYRILAETLGNLRKIGVDNPFYQPVKTYVLNPKSITMGELYGEVNSVTLEWNDGLMALSVRAAVQDTSEDHKWIISDGPVDALWIENMNTVLDDNKMLCLANSERIKLTPQVHMLFEVQDLRVASPATVSRCGMVFVDPEELKWMPYVKTWMTGISKKEQTKLNTMLCQTFIFCYLWSLGGNLTENYADSFDTFIRTQFDDNPDARLPSSGDLWSIYMDFDTKRLDPWERIIPSFKYSRDVPFFEMLVPTVDTVRFGYLMEKLLAVRHSVLFTGTTGVGKDVTIASACAPPGGGRNPVTPRFIRHFSMLCLPMPSEHSLKQIFQAILNGFLFDFQPAVKQTASNIVEASVEIYNRMSVDLLPTPAKSHYVFNLRDLSKCVQGILQCDPGTIREEMQIFRLFCHECQRVFHDRLINNEDKEYFHSILTEMASILQCDPGTIREEMQIFRLFCHECQRVFHDRLINNEDKEYFHSILTEMANKSDRIYNDLPDMEKIANVLQDYLDDYNLTNPKEVKLVFFQDAIEHVTRIARMIRQERGNALLVGVGGTGKQSLTRLAAHICGYKCLQIELSRGYNYESFHEDLRKLYKLAGVEDKNMVFLFTDTQIVVEEFLEDINNILNSGEVPNLFEKDELEQVLAATRPRAKEVGISEGNRDEVFQYFINRVRQKLHIVLCMSPVGEAFRSRCRMFPSLVNCCTIDWFVQWPREALLSVSKTFFSHIDTGNDELKEKLSLMCVNVHLSVSNMAERYYAELRRRYYTTPTSYLELINLYLTMLSDKKKQLISARERVTNGLTKLLETNILVDAMKLDLSALEPVLLTKSQNVEALMDKLAVDQENADQVRSVVREDEAVAKVKAEETQAIADDAQRDLEEALPALDAANKALDSLDKADISEIRVFTKPPDLVMTVMEAISILLNAKPDWPTAKQLLGDSNFLRRLLEYDKENIKPQILAKLQKYINNPDFVPEKVEKVSKACKSMCMWVRAMDLYSRVVKEVEPKRQKLRAAQAELDITMATLKEKRALLKKVEDQIQALQDEYDKGVSEKESLTRNMALTKARLIRAGKLTAALGDEKVRWEETINKFDEELSNIIGNVFIAAACVAYYGAFTAQYRQLLIECWTQDCQSLEIPIDSSFSLISILGDPYEIRQWNADGLPRDLISTENGILVTQGRRWPLMIDPQDQANRWIRNKEMKSGLKVIKLTDSNFLRTLENSIRLGLPVLLEELKETLDPALEPVLLKQIFISGGRLLIHLGDSDIDYDKNFRFYMTTKLPNPHYLPEVCIKVTIINFTVTKSGLEDQLLSDVVRLEKPELEEQRIKLIVRINTDKNQLKTIEDKILKMLFTSEGNILDNEELIETLQDSKAKVILICLSEITSGAIKSRLKEAESTEVMINVAREKYRPVATQGSVMYFVIASLSEIDPMYQYSLKYFKQLFNTTIETSEKTDNLQERMDILLEQTLLTAYANVSRGLFEQHKLIYSFMLCIEIMRQQGSLTDAEWNFFLRGSSGLEKERPPKPEIPWLLTQVWYSCYDLEESFPVFKGLMKFMLLHPVCIKLGSFETFINSQDLKNYPTVGEEEEQLLKQKVELEIYESWLSNLSSFHKLILVKCCKEEKVVFALTDFVIENLGKHFIETPPMDLPSLYQDMSHNTPLIFILSTGSDPMGAFQRFARDRGYSERVQSISLGQGQGPIAEKMIKDAMKTGNWVFLQNCHLAVSWMLAMEELIKTFTDPNITIKESFRLFLSSMPSNTFPVTVLQNSVKERKKFGPLGWNICYEFNDSDRECALLNLNLYCQEGRIPWDALTYITGIYFAPLADTLQEFKDYIENLPLIDDPEIFGMHENANLVFQYKETTTLINTILEVQPRSSSGGEGKSNDEIVQELVTSIRSRVPEILEMENASESLFTKDPQGRLNSLTTVLGQEVDRFNNLLKLIHTSLETLNKAIAGFVVMSEEMEKVYNSFLNNQVPSLWSNTAYPSLKPLGSWVKDLILRTAFVDVRKCSSVGFDKSSDAIGPKLWLKRGQPKSFWISGFFFPQGFLTGTLQNHARKYNLPIDELSFKYNVIPVYRDQAAVIEAAKTVKFGEELPMDLQLPSPEDGVLVHGMFMDAFRWDDNELVIEDALPGEMNPVLPVVHFEPQQNYDPSPTLYQSPLYKTGARAGTLSTTGHSTNFVVTILLPSQRSKDYWIAKGSALLCQLNE</sequence>
<dbReference type="FunFam" id="3.40.50.300:FF:000362">
    <property type="entry name" value="Dynein, axonemal, heavy chain 6"/>
    <property type="match status" value="1"/>
</dbReference>
<evidence type="ECO:0000256" key="11">
    <source>
        <dbReference type="ARBA" id="ARBA00023175"/>
    </source>
</evidence>
<dbReference type="InterPro" id="IPR026983">
    <property type="entry name" value="DHC"/>
</dbReference>
<feature type="domain" description="Dynein 2 heavy chain 1 cytoplasmic ATPase lid" evidence="25">
    <location>
        <begin position="2057"/>
        <end position="2145"/>
    </location>
</feature>
<feature type="domain" description="Dynein heavy chain linker" evidence="17">
    <location>
        <begin position="1079"/>
        <end position="1278"/>
    </location>
</feature>
<dbReference type="InterPro" id="IPR027417">
    <property type="entry name" value="P-loop_NTPase"/>
</dbReference>
<organism evidence="26 27">
    <name type="scientific">Myotis brandtii</name>
    <name type="common">Brandt's bat</name>
    <dbReference type="NCBI Taxonomy" id="109478"/>
    <lineage>
        <taxon>Eukaryota</taxon>
        <taxon>Metazoa</taxon>
        <taxon>Chordata</taxon>
        <taxon>Craniata</taxon>
        <taxon>Vertebrata</taxon>
        <taxon>Euteleostomi</taxon>
        <taxon>Mammalia</taxon>
        <taxon>Eutheria</taxon>
        <taxon>Laurasiatheria</taxon>
        <taxon>Chiroptera</taxon>
        <taxon>Yangochiroptera</taxon>
        <taxon>Vespertilionidae</taxon>
        <taxon>Myotis</taxon>
    </lineage>
</organism>
<dbReference type="Gene3D" id="3.10.490.20">
    <property type="match status" value="1"/>
</dbReference>
<dbReference type="InterPro" id="IPR024317">
    <property type="entry name" value="Dynein_heavy_chain_D4_dom"/>
</dbReference>
<dbReference type="Gene3D" id="1.20.1270.280">
    <property type="match status" value="1"/>
</dbReference>
<dbReference type="FunFam" id="1.20.140.100:FF:000004">
    <property type="entry name" value="Dynein axonemal heavy chain 6"/>
    <property type="match status" value="1"/>
</dbReference>
<dbReference type="Gene3D" id="6.10.140.1060">
    <property type="match status" value="1"/>
</dbReference>
<dbReference type="FunFam" id="3.40.50.300:FF:000063">
    <property type="entry name" value="dynein heavy chain 6, axonemal"/>
    <property type="match status" value="1"/>
</dbReference>
<dbReference type="InterPro" id="IPR041228">
    <property type="entry name" value="Dynein_C"/>
</dbReference>
<gene>
    <name evidence="26" type="ORF">D623_10011317</name>
</gene>
<evidence type="ECO:0000256" key="4">
    <source>
        <dbReference type="ARBA" id="ARBA00022701"/>
    </source>
</evidence>
<feature type="domain" description="Dynein heavy chain region D6 P-loop" evidence="16">
    <location>
        <begin position="3372"/>
        <end position="3485"/>
    </location>
</feature>
<dbReference type="Pfam" id="PF08393">
    <property type="entry name" value="DHC_N2"/>
    <property type="match status" value="2"/>
</dbReference>
<dbReference type="InterPro" id="IPR035706">
    <property type="entry name" value="AAA_9"/>
</dbReference>
<dbReference type="Proteomes" id="UP000052978">
    <property type="component" value="Unassembled WGS sequence"/>
</dbReference>
<dbReference type="GO" id="GO:0008569">
    <property type="term" value="F:minus-end-directed microtubule motor activity"/>
    <property type="evidence" value="ECO:0007669"/>
    <property type="project" value="InterPro"/>
</dbReference>
<dbReference type="FunFam" id="3.40.50.300:FF:001143">
    <property type="entry name" value="Dynein axonemal heavy chain 6"/>
    <property type="match status" value="1"/>
</dbReference>
<dbReference type="PANTHER" id="PTHR22878">
    <property type="entry name" value="DYNEIN HEAVY CHAIN 6, AXONEMAL-LIKE-RELATED"/>
    <property type="match status" value="1"/>
</dbReference>
<protein>
    <submittedName>
        <fullName evidence="26">Dynein heavy chain 6, axonemal</fullName>
    </submittedName>
</protein>
<dbReference type="GO" id="GO:0045505">
    <property type="term" value="F:dynein intermediate chain binding"/>
    <property type="evidence" value="ECO:0007669"/>
    <property type="project" value="InterPro"/>
</dbReference>
<dbReference type="Pfam" id="PF12775">
    <property type="entry name" value="AAA_7"/>
    <property type="match status" value="1"/>
</dbReference>
<keyword evidence="10" id="KW-0969">Cilium</keyword>
<name>S7Q365_MYOBR</name>
<evidence type="ECO:0000259" key="21">
    <source>
        <dbReference type="Pfam" id="PF12781"/>
    </source>
</evidence>
<feature type="domain" description="Dynein heavy chain linker" evidence="17">
    <location>
        <begin position="803"/>
        <end position="1078"/>
    </location>
</feature>
<feature type="coiled-coil region" evidence="14">
    <location>
        <begin position="2725"/>
        <end position="2776"/>
    </location>
</feature>
<evidence type="ECO:0000256" key="14">
    <source>
        <dbReference type="SAM" id="Coils"/>
    </source>
</evidence>
<dbReference type="Pfam" id="PF12777">
    <property type="entry name" value="MT"/>
    <property type="match status" value="1"/>
</dbReference>
<dbReference type="Gene3D" id="1.10.287.2620">
    <property type="match status" value="1"/>
</dbReference>
<dbReference type="PANTHER" id="PTHR22878:SF67">
    <property type="entry name" value="DYNEIN AXONEMAL HEAVY CHAIN 6"/>
    <property type="match status" value="1"/>
</dbReference>
<dbReference type="Gene3D" id="3.20.180.20">
    <property type="entry name" value="Dynein heavy chain, N-terminal domain 2"/>
    <property type="match status" value="1"/>
</dbReference>
<dbReference type="FunFam" id="3.10.490.20:FF:000005">
    <property type="entry name" value="Dynein axonemal heavy chain 6"/>
    <property type="match status" value="1"/>
</dbReference>
<feature type="domain" description="Dynein heavy chain C-terminal" evidence="24">
    <location>
        <begin position="3574"/>
        <end position="3918"/>
    </location>
</feature>
<evidence type="ECO:0000259" key="22">
    <source>
        <dbReference type="Pfam" id="PF17852"/>
    </source>
</evidence>
<reference evidence="26 27" key="1">
    <citation type="journal article" date="2013" name="Nat. Commun.">
        <title>Genome analysis reveals insights into physiology and longevity of the Brandt's bat Myotis brandtii.</title>
        <authorList>
            <person name="Seim I."/>
            <person name="Fang X."/>
            <person name="Xiong Z."/>
            <person name="Lobanov A.V."/>
            <person name="Huang Z."/>
            <person name="Ma S."/>
            <person name="Feng Y."/>
            <person name="Turanov A.A."/>
            <person name="Zhu Y."/>
            <person name="Lenz T.L."/>
            <person name="Gerashchenko M.V."/>
            <person name="Fan D."/>
            <person name="Hee Yim S."/>
            <person name="Yao X."/>
            <person name="Jordan D."/>
            <person name="Xiong Y."/>
            <person name="Ma Y."/>
            <person name="Lyapunov A.N."/>
            <person name="Chen G."/>
            <person name="Kulakova O.I."/>
            <person name="Sun Y."/>
            <person name="Lee S.G."/>
            <person name="Bronson R.T."/>
            <person name="Moskalev A.A."/>
            <person name="Sunyaev S.R."/>
            <person name="Zhang G."/>
            <person name="Krogh A."/>
            <person name="Wang J."/>
            <person name="Gladyshev V.N."/>
        </authorList>
    </citation>
    <scope>NUCLEOTIDE SEQUENCE [LARGE SCALE GENOMIC DNA]</scope>
</reference>
<feature type="domain" description="Dynein heavy chain ATP-binding dynein motor region" evidence="21">
    <location>
        <begin position="2872"/>
        <end position="3089"/>
    </location>
</feature>
<dbReference type="SUPFAM" id="SSF52540">
    <property type="entry name" value="P-loop containing nucleoside triphosphate hydrolases"/>
    <property type="match status" value="4"/>
</dbReference>
<dbReference type="GO" id="GO:0051959">
    <property type="term" value="F:dynein light intermediate chain binding"/>
    <property type="evidence" value="ECO:0007669"/>
    <property type="project" value="InterPro"/>
</dbReference>
<dbReference type="Pfam" id="PF12780">
    <property type="entry name" value="AAA_8"/>
    <property type="match status" value="1"/>
</dbReference>
<keyword evidence="11" id="KW-0505">Motor protein</keyword>
<evidence type="ECO:0000256" key="10">
    <source>
        <dbReference type="ARBA" id="ARBA00023069"/>
    </source>
</evidence>
<keyword evidence="7" id="KW-0067">ATP-binding</keyword>
<evidence type="ECO:0000259" key="20">
    <source>
        <dbReference type="Pfam" id="PF12780"/>
    </source>
</evidence>
<evidence type="ECO:0000259" key="17">
    <source>
        <dbReference type="Pfam" id="PF08393"/>
    </source>
</evidence>
<dbReference type="FunFam" id="1.10.8.710:FF:000004">
    <property type="entry name" value="Dynein axonemal heavy chain 6"/>
    <property type="match status" value="1"/>
</dbReference>
<dbReference type="Pfam" id="PF12774">
    <property type="entry name" value="AAA_6"/>
    <property type="match status" value="1"/>
</dbReference>
<feature type="domain" description="Dynein heavy chain AAA module D4" evidence="20">
    <location>
        <begin position="2241"/>
        <end position="2499"/>
    </location>
</feature>
<evidence type="ECO:0000256" key="12">
    <source>
        <dbReference type="ARBA" id="ARBA00023212"/>
    </source>
</evidence>
<dbReference type="InterPro" id="IPR043157">
    <property type="entry name" value="Dynein_AAA1S"/>
</dbReference>
<feature type="domain" description="Dynein heavy chain AAA 5 extension" evidence="22">
    <location>
        <begin position="1882"/>
        <end position="1955"/>
    </location>
</feature>
<evidence type="ECO:0000313" key="26">
    <source>
        <dbReference type="EMBL" id="EPQ17758.1"/>
    </source>
</evidence>
<dbReference type="InterPro" id="IPR043160">
    <property type="entry name" value="Dynein_C_barrel"/>
</dbReference>
<comment type="subcellular location">
    <subcellularLocation>
        <location evidence="1">Cytoplasm</location>
        <location evidence="1">Cytoskeleton</location>
        <location evidence="1">Cilium axoneme</location>
    </subcellularLocation>
</comment>
<dbReference type="Gene3D" id="1.20.920.20">
    <property type="match status" value="1"/>
</dbReference>
<dbReference type="InterPro" id="IPR041466">
    <property type="entry name" value="Dynein_AAA5_ext"/>
</dbReference>
<keyword evidence="8" id="KW-0243">Dynein</keyword>
<dbReference type="Gene3D" id="3.40.50.300">
    <property type="entry name" value="P-loop containing nucleotide triphosphate hydrolases"/>
    <property type="match status" value="7"/>
</dbReference>
<evidence type="ECO:0000256" key="3">
    <source>
        <dbReference type="ARBA" id="ARBA00022490"/>
    </source>
</evidence>
<feature type="domain" description="Dynein heavy chain 3 AAA+ lid" evidence="23">
    <location>
        <begin position="2165"/>
        <end position="2217"/>
    </location>
</feature>
<evidence type="ECO:0000256" key="13">
    <source>
        <dbReference type="ARBA" id="ARBA00023273"/>
    </source>
</evidence>
<evidence type="ECO:0000256" key="7">
    <source>
        <dbReference type="ARBA" id="ARBA00022840"/>
    </source>
</evidence>
<evidence type="ECO:0000259" key="18">
    <source>
        <dbReference type="Pfam" id="PF12774"/>
    </source>
</evidence>
<evidence type="ECO:0000259" key="16">
    <source>
        <dbReference type="Pfam" id="PF03028"/>
    </source>
</evidence>
<dbReference type="GO" id="GO:0007018">
    <property type="term" value="P:microtubule-based movement"/>
    <property type="evidence" value="ECO:0007669"/>
    <property type="project" value="InterPro"/>
</dbReference>
<evidence type="ECO:0000256" key="9">
    <source>
        <dbReference type="ARBA" id="ARBA00023054"/>
    </source>
</evidence>
<dbReference type="FunFam" id="1.10.287.2620:FF:000001">
    <property type="entry name" value="Cytoplasmic dynein heavy chain 1"/>
    <property type="match status" value="1"/>
</dbReference>
<dbReference type="Gene3D" id="1.20.920.30">
    <property type="match status" value="2"/>
</dbReference>
<dbReference type="EMBL" id="KE164400">
    <property type="protein sequence ID" value="EPQ17758.1"/>
    <property type="molecule type" value="Genomic_DNA"/>
</dbReference>
<evidence type="ECO:0000259" key="23">
    <source>
        <dbReference type="Pfam" id="PF17857"/>
    </source>
</evidence>
<feature type="domain" description="Dynein heavy chain hydrolytic ATP-binding dynein motor region" evidence="18">
    <location>
        <begin position="1399"/>
        <end position="1725"/>
    </location>
</feature>
<evidence type="ECO:0000256" key="2">
    <source>
        <dbReference type="ARBA" id="ARBA00008887"/>
    </source>
</evidence>
<dbReference type="FunFam" id="3.20.180.20:FF:000004">
    <property type="entry name" value="Dynein axonemal heavy chain 6"/>
    <property type="match status" value="1"/>
</dbReference>
<evidence type="ECO:0000256" key="6">
    <source>
        <dbReference type="ARBA" id="ARBA00022741"/>
    </source>
</evidence>
<evidence type="ECO:0000256" key="8">
    <source>
        <dbReference type="ARBA" id="ARBA00023017"/>
    </source>
</evidence>
<evidence type="ECO:0000259" key="24">
    <source>
        <dbReference type="Pfam" id="PF18199"/>
    </source>
</evidence>
<dbReference type="InterPro" id="IPR042228">
    <property type="entry name" value="Dynein_linker_3"/>
</dbReference>
<evidence type="ECO:0000313" key="27">
    <source>
        <dbReference type="Proteomes" id="UP000052978"/>
    </source>
</evidence>
<keyword evidence="5" id="KW-0677">Repeat</keyword>
<keyword evidence="3" id="KW-0963">Cytoplasm</keyword>
<dbReference type="eggNOG" id="KOG3595">
    <property type="taxonomic scope" value="Eukaryota"/>
</dbReference>
<dbReference type="FunFam" id="1.20.1270.280:FF:000009">
    <property type="entry name" value="Dynein, axonemal, heavy chain 6"/>
    <property type="match status" value="1"/>
</dbReference>
<evidence type="ECO:0000256" key="5">
    <source>
        <dbReference type="ARBA" id="ARBA00022737"/>
    </source>
</evidence>
<dbReference type="Gene3D" id="1.10.8.710">
    <property type="match status" value="1"/>
</dbReference>
<dbReference type="Pfam" id="PF17852">
    <property type="entry name" value="Dynein_AAA_lid"/>
    <property type="match status" value="1"/>
</dbReference>
<dbReference type="FunFam" id="1.20.920.30:FF:000002">
    <property type="entry name" value="Dynein axonemal heavy chain 3"/>
    <property type="match status" value="1"/>
</dbReference>
<evidence type="ECO:0000256" key="1">
    <source>
        <dbReference type="ARBA" id="ARBA00004430"/>
    </source>
</evidence>
<feature type="region of interest" description="Disordered" evidence="15">
    <location>
        <begin position="52"/>
        <end position="71"/>
    </location>
</feature>
<dbReference type="GO" id="GO:0005874">
    <property type="term" value="C:microtubule"/>
    <property type="evidence" value="ECO:0007669"/>
    <property type="project" value="UniProtKB-KW"/>
</dbReference>
<keyword evidence="4" id="KW-0493">Microtubule</keyword>
<dbReference type="Pfam" id="PF03028">
    <property type="entry name" value="Dynein_heavy"/>
    <property type="match status" value="1"/>
</dbReference>
<dbReference type="InterPro" id="IPR024743">
    <property type="entry name" value="Dynein_HC_stalk"/>
</dbReference>
<dbReference type="Pfam" id="PF17857">
    <property type="entry name" value="AAA_lid_1"/>
    <property type="match status" value="1"/>
</dbReference>
<keyword evidence="12" id="KW-0206">Cytoskeleton</keyword>
<accession>S7Q365</accession>
<dbReference type="InterPro" id="IPR013602">
    <property type="entry name" value="Dynein_heavy_linker"/>
</dbReference>
<evidence type="ECO:0000259" key="19">
    <source>
        <dbReference type="Pfam" id="PF12777"/>
    </source>
</evidence>
<keyword evidence="13" id="KW-0966">Cell projection</keyword>
<dbReference type="InterPro" id="IPR054354">
    <property type="entry name" value="DYNC2H1-like_lid"/>
</dbReference>
<dbReference type="InterPro" id="IPR042222">
    <property type="entry name" value="Dynein_2_N"/>
</dbReference>
<keyword evidence="6" id="KW-0547">Nucleotide-binding</keyword>
<proteinExistence type="inferred from homology"/>